<comment type="caution">
    <text evidence="3">The sequence shown here is derived from an EMBL/GenBank/DDBJ whole genome shotgun (WGS) entry which is preliminary data.</text>
</comment>
<evidence type="ECO:0000259" key="2">
    <source>
        <dbReference type="Pfam" id="PF03713"/>
    </source>
</evidence>
<keyword evidence="1" id="KW-0732">Signal</keyword>
<dbReference type="PANTHER" id="PTHR36933:SF1">
    <property type="entry name" value="SLL0788 PROTEIN"/>
    <property type="match status" value="1"/>
</dbReference>
<dbReference type="Pfam" id="PF03713">
    <property type="entry name" value="DUF305"/>
    <property type="match status" value="1"/>
</dbReference>
<evidence type="ECO:0000256" key="1">
    <source>
        <dbReference type="SAM" id="SignalP"/>
    </source>
</evidence>
<name>A0A8J3XCF4_9ACTN</name>
<dbReference type="InterPro" id="IPR012347">
    <property type="entry name" value="Ferritin-like"/>
</dbReference>
<gene>
    <name evidence="3" type="ORF">Pph01_09630</name>
</gene>
<keyword evidence="4" id="KW-1185">Reference proteome</keyword>
<sequence>MKRLVIPSAALAVGGLLITDSASTSTAFHTPSTSTMSAMSSAAAVIPAADHNDADVRFSQMMIPHHRQAVDMAGLADTRASRPQVKDLAKRIEAAQGPEIQTMSGWLRSWGMQVPSPGAMTMDHGNPGMMSEHAMKKLEGLSGAAFDKAFLEMMIQHHEGAIAMAEDEQRDGAYEPAKQLAGSIISSQSAEITTMKELLR</sequence>
<dbReference type="InterPro" id="IPR005183">
    <property type="entry name" value="DUF305_CopM-like"/>
</dbReference>
<feature type="domain" description="DUF305" evidence="2">
    <location>
        <begin position="55"/>
        <end position="199"/>
    </location>
</feature>
<organism evidence="3 4">
    <name type="scientific">Planotetraspora phitsanulokensis</name>
    <dbReference type="NCBI Taxonomy" id="575192"/>
    <lineage>
        <taxon>Bacteria</taxon>
        <taxon>Bacillati</taxon>
        <taxon>Actinomycetota</taxon>
        <taxon>Actinomycetes</taxon>
        <taxon>Streptosporangiales</taxon>
        <taxon>Streptosporangiaceae</taxon>
        <taxon>Planotetraspora</taxon>
    </lineage>
</organism>
<accession>A0A8J3XCF4</accession>
<protein>
    <submittedName>
        <fullName evidence="3">Lipoprotein</fullName>
    </submittedName>
</protein>
<reference evidence="3 4" key="1">
    <citation type="submission" date="2021-01" db="EMBL/GenBank/DDBJ databases">
        <title>Whole genome shotgun sequence of Planotetraspora phitsanulokensis NBRC 104273.</title>
        <authorList>
            <person name="Komaki H."/>
            <person name="Tamura T."/>
        </authorList>
    </citation>
    <scope>NUCLEOTIDE SEQUENCE [LARGE SCALE GENOMIC DNA]</scope>
    <source>
        <strain evidence="3 4">NBRC 104273</strain>
    </source>
</reference>
<feature type="signal peptide" evidence="1">
    <location>
        <begin position="1"/>
        <end position="22"/>
    </location>
</feature>
<dbReference type="PANTHER" id="PTHR36933">
    <property type="entry name" value="SLL0788 PROTEIN"/>
    <property type="match status" value="1"/>
</dbReference>
<keyword evidence="3" id="KW-0449">Lipoprotein</keyword>
<dbReference type="EMBL" id="BOOP01000003">
    <property type="protein sequence ID" value="GII35960.1"/>
    <property type="molecule type" value="Genomic_DNA"/>
</dbReference>
<proteinExistence type="predicted"/>
<evidence type="ECO:0000313" key="4">
    <source>
        <dbReference type="Proteomes" id="UP000622547"/>
    </source>
</evidence>
<dbReference type="RefSeq" id="WP_204071672.1">
    <property type="nucleotide sequence ID" value="NZ_BAABHI010000012.1"/>
</dbReference>
<feature type="chain" id="PRO_5035226190" evidence="1">
    <location>
        <begin position="23"/>
        <end position="200"/>
    </location>
</feature>
<evidence type="ECO:0000313" key="3">
    <source>
        <dbReference type="EMBL" id="GII35960.1"/>
    </source>
</evidence>
<dbReference type="Gene3D" id="1.20.1260.10">
    <property type="match status" value="1"/>
</dbReference>
<dbReference type="AlphaFoldDB" id="A0A8J3XCF4"/>
<dbReference type="Proteomes" id="UP000622547">
    <property type="component" value="Unassembled WGS sequence"/>
</dbReference>